<dbReference type="PANTHER" id="PTHR35005:SF1">
    <property type="entry name" value="2-AMINO-5-FORMYLAMINO-6-RIBOSYLAMINOPYRIMIDIN-4(3H)-ONE 5'-MONOPHOSPHATE DEFORMYLASE"/>
    <property type="match status" value="1"/>
</dbReference>
<comment type="caution">
    <text evidence="6">The sequence shown here is derived from an EMBL/GenBank/DDBJ whole genome shotgun (WGS) entry which is preliminary data.</text>
</comment>
<keyword evidence="3" id="KW-0378">Hydrolase</keyword>
<dbReference type="GO" id="GO:0009231">
    <property type="term" value="P:riboflavin biosynthetic process"/>
    <property type="evidence" value="ECO:0007669"/>
    <property type="project" value="TreeGrafter"/>
</dbReference>
<evidence type="ECO:0000313" key="6">
    <source>
        <dbReference type="EMBL" id="RCK45923.1"/>
    </source>
</evidence>
<keyword evidence="2" id="KW-0479">Metal-binding</keyword>
<dbReference type="InterPro" id="IPR003785">
    <property type="entry name" value="Creatininase/forma_Hydrolase"/>
</dbReference>
<accession>A0A367WWT5</accession>
<reference evidence="6 7" key="1">
    <citation type="submission" date="2014-07" db="EMBL/GenBank/DDBJ databases">
        <title>Draft genome sequence of Thalassospira xiamenensis IB13.</title>
        <authorList>
            <person name="Lai Q."/>
            <person name="Shao Z."/>
        </authorList>
    </citation>
    <scope>NUCLEOTIDE SEQUENCE [LARGE SCALE GENOMIC DNA]</scope>
    <source>
        <strain evidence="6 7">IB13</strain>
    </source>
</reference>
<dbReference type="RefSeq" id="WP_062960068.1">
    <property type="nucleotide sequence ID" value="NZ_JPWJ01000013.1"/>
</dbReference>
<dbReference type="Proteomes" id="UP000252266">
    <property type="component" value="Unassembled WGS sequence"/>
</dbReference>
<name>A0A367WWT5_9PROT</name>
<evidence type="ECO:0000256" key="3">
    <source>
        <dbReference type="ARBA" id="ARBA00022801"/>
    </source>
</evidence>
<proteinExistence type="inferred from homology"/>
<comment type="cofactor">
    <cofactor evidence="1">
        <name>Zn(2+)</name>
        <dbReference type="ChEBI" id="CHEBI:29105"/>
    </cofactor>
</comment>
<protein>
    <submittedName>
        <fullName evidence="6">Creatininase</fullName>
    </submittedName>
</protein>
<sequence>MTAIKAVRKHLLKDMTFIEFRERLSEDPVILISLGSQEEQGPVAPMGDYMLTDVLAGKIAEKSGAIAAPIMPFGYADYFRTVPGGIQLRPETFSAILTDMIENFTDHGINKIVILNGHSGNYPLIDQVIRKIKREKGLLIPCLNMWRLIPAEMWKELHPEMGAKALGHGGDPLSSVYLHLFPELMRMDLLSKEDSKGEMLGLPTAGLAGVRFRDVEIALAVDVTDRCGNGIAGGDPAQSSAEKGEKIVSYLVEYCADFIRHFSDQNPKVSA</sequence>
<dbReference type="SUPFAM" id="SSF102215">
    <property type="entry name" value="Creatininase"/>
    <property type="match status" value="1"/>
</dbReference>
<evidence type="ECO:0000256" key="4">
    <source>
        <dbReference type="ARBA" id="ARBA00022833"/>
    </source>
</evidence>
<evidence type="ECO:0000256" key="5">
    <source>
        <dbReference type="ARBA" id="ARBA00024029"/>
    </source>
</evidence>
<dbReference type="PANTHER" id="PTHR35005">
    <property type="entry name" value="3-DEHYDRO-SCYLLO-INOSOSE HYDROLASE"/>
    <property type="match status" value="1"/>
</dbReference>
<dbReference type="InterPro" id="IPR024087">
    <property type="entry name" value="Creatininase-like_sf"/>
</dbReference>
<dbReference type="Gene3D" id="3.40.50.10310">
    <property type="entry name" value="Creatininase"/>
    <property type="match status" value="1"/>
</dbReference>
<dbReference type="Pfam" id="PF02633">
    <property type="entry name" value="Creatininase"/>
    <property type="match status" value="1"/>
</dbReference>
<dbReference type="EMBL" id="JPWJ01000013">
    <property type="protein sequence ID" value="RCK45923.1"/>
    <property type="molecule type" value="Genomic_DNA"/>
</dbReference>
<organism evidence="6 7">
    <name type="scientific">Thalassospira xiamenensis</name>
    <dbReference type="NCBI Taxonomy" id="220697"/>
    <lineage>
        <taxon>Bacteria</taxon>
        <taxon>Pseudomonadati</taxon>
        <taxon>Pseudomonadota</taxon>
        <taxon>Alphaproteobacteria</taxon>
        <taxon>Rhodospirillales</taxon>
        <taxon>Thalassospiraceae</taxon>
        <taxon>Thalassospira</taxon>
    </lineage>
</organism>
<dbReference type="AlphaFoldDB" id="A0A367WWT5"/>
<keyword evidence="4" id="KW-0862">Zinc</keyword>
<evidence type="ECO:0000256" key="2">
    <source>
        <dbReference type="ARBA" id="ARBA00022723"/>
    </source>
</evidence>
<dbReference type="GO" id="GO:0046872">
    <property type="term" value="F:metal ion binding"/>
    <property type="evidence" value="ECO:0007669"/>
    <property type="project" value="UniProtKB-KW"/>
</dbReference>
<evidence type="ECO:0000313" key="7">
    <source>
        <dbReference type="Proteomes" id="UP000252266"/>
    </source>
</evidence>
<gene>
    <name evidence="6" type="ORF">TH44_20645</name>
</gene>
<dbReference type="GO" id="GO:0016811">
    <property type="term" value="F:hydrolase activity, acting on carbon-nitrogen (but not peptide) bonds, in linear amides"/>
    <property type="evidence" value="ECO:0007669"/>
    <property type="project" value="TreeGrafter"/>
</dbReference>
<evidence type="ECO:0000256" key="1">
    <source>
        <dbReference type="ARBA" id="ARBA00001947"/>
    </source>
</evidence>
<comment type="similarity">
    <text evidence="5">Belongs to the creatininase superfamily.</text>
</comment>